<dbReference type="AlphaFoldDB" id="A0A1B9B6Q9"/>
<dbReference type="GO" id="GO:0003700">
    <property type="term" value="F:DNA-binding transcription factor activity"/>
    <property type="evidence" value="ECO:0007669"/>
    <property type="project" value="InterPro"/>
</dbReference>
<sequence>MAGEERKKKILELLEISGKVKVKDLSKMLKVSTETIRKYLDELHQEEKLKKVYGGAINVSFFNEEPSTQEREVLHSDEKRRIGEMAASLIHDNDVIVIDDGSTPLQLAKSLRKKRNLTIYTTSVTALSVLIDLHQQNLFSGKIIMLGGEINATHHRVSGIFTLQMLENLYVDKFFISADGLSRDTGITSYDFAKGMVAKKIIEHSNKCILLIDHSKIDKRTHYKMADLKDIDVIITSEPHSSEWDVPLRENGIKWLVADKREEKH</sequence>
<dbReference type="InterPro" id="IPR036390">
    <property type="entry name" value="WH_DNA-bd_sf"/>
</dbReference>
<comment type="caution">
    <text evidence="4">The sequence shown here is derived from an EMBL/GenBank/DDBJ whole genome shotgun (WGS) entry which is preliminary data.</text>
</comment>
<dbReference type="Proteomes" id="UP000092578">
    <property type="component" value="Unassembled WGS sequence"/>
</dbReference>
<name>A0A1B9B6Q9_9BACI</name>
<evidence type="ECO:0000256" key="2">
    <source>
        <dbReference type="ARBA" id="ARBA00023163"/>
    </source>
</evidence>
<dbReference type="Pfam" id="PF08220">
    <property type="entry name" value="HTH_DeoR"/>
    <property type="match status" value="1"/>
</dbReference>
<protein>
    <submittedName>
        <fullName evidence="4">DeoR family transcriptional regulator</fullName>
    </submittedName>
</protein>
<proteinExistence type="predicted"/>
<keyword evidence="2" id="KW-0804">Transcription</keyword>
<organism evidence="4 5">
    <name type="scientific">Pseudobacillus wudalianchiensis</name>
    <dbReference type="NCBI Taxonomy" id="1743143"/>
    <lineage>
        <taxon>Bacteria</taxon>
        <taxon>Bacillati</taxon>
        <taxon>Bacillota</taxon>
        <taxon>Bacilli</taxon>
        <taxon>Bacillales</taxon>
        <taxon>Bacillaceae</taxon>
        <taxon>Pseudobacillus</taxon>
    </lineage>
</organism>
<dbReference type="PROSITE" id="PS51000">
    <property type="entry name" value="HTH_DEOR_2"/>
    <property type="match status" value="1"/>
</dbReference>
<gene>
    <name evidence="4" type="ORF">A8F95_20350</name>
</gene>
<evidence type="ECO:0000256" key="1">
    <source>
        <dbReference type="ARBA" id="ARBA00023015"/>
    </source>
</evidence>
<feature type="domain" description="HTH deoR-type" evidence="3">
    <location>
        <begin position="3"/>
        <end position="58"/>
    </location>
</feature>
<dbReference type="SMART" id="SM01134">
    <property type="entry name" value="DeoRC"/>
    <property type="match status" value="1"/>
</dbReference>
<dbReference type="Pfam" id="PF00455">
    <property type="entry name" value="DeoRC"/>
    <property type="match status" value="1"/>
</dbReference>
<dbReference type="SMART" id="SM00420">
    <property type="entry name" value="HTH_DEOR"/>
    <property type="match status" value="1"/>
</dbReference>
<dbReference type="Gene3D" id="1.10.10.10">
    <property type="entry name" value="Winged helix-like DNA-binding domain superfamily/Winged helix DNA-binding domain"/>
    <property type="match status" value="1"/>
</dbReference>
<dbReference type="InterPro" id="IPR036388">
    <property type="entry name" value="WH-like_DNA-bd_sf"/>
</dbReference>
<dbReference type="PANTHER" id="PTHR30363">
    <property type="entry name" value="HTH-TYPE TRANSCRIPTIONAL REGULATOR SRLR-RELATED"/>
    <property type="match status" value="1"/>
</dbReference>
<reference evidence="5" key="1">
    <citation type="submission" date="2016-05" db="EMBL/GenBank/DDBJ databases">
        <authorList>
            <person name="Liu B."/>
            <person name="Wang J."/>
            <person name="Zhu Y."/>
            <person name="Liu G."/>
            <person name="Chen Q."/>
            <person name="Chen Z."/>
            <person name="Lan J."/>
            <person name="Che J."/>
            <person name="Ge C."/>
            <person name="Shi H."/>
            <person name="Pan Z."/>
            <person name="Liu X."/>
        </authorList>
    </citation>
    <scope>NUCLEOTIDE SEQUENCE [LARGE SCALE GENOMIC DNA]</scope>
    <source>
        <strain evidence="5">FJAT-27215</strain>
    </source>
</reference>
<evidence type="ECO:0000313" key="5">
    <source>
        <dbReference type="Proteomes" id="UP000092578"/>
    </source>
</evidence>
<dbReference type="PANTHER" id="PTHR30363:SF44">
    <property type="entry name" value="AGA OPERON TRANSCRIPTIONAL REPRESSOR-RELATED"/>
    <property type="match status" value="1"/>
</dbReference>
<accession>A0A1B9B6Q9</accession>
<dbReference type="InterPro" id="IPR014036">
    <property type="entry name" value="DeoR-like_C"/>
</dbReference>
<evidence type="ECO:0000259" key="3">
    <source>
        <dbReference type="PROSITE" id="PS51000"/>
    </source>
</evidence>
<evidence type="ECO:0000313" key="4">
    <source>
        <dbReference type="EMBL" id="OCA91777.1"/>
    </source>
</evidence>
<dbReference type="SUPFAM" id="SSF100950">
    <property type="entry name" value="NagB/RpiA/CoA transferase-like"/>
    <property type="match status" value="1"/>
</dbReference>
<dbReference type="Gene3D" id="3.40.50.1360">
    <property type="match status" value="1"/>
</dbReference>
<dbReference type="EMBL" id="MAYT01000006">
    <property type="protein sequence ID" value="OCA91777.1"/>
    <property type="molecule type" value="Genomic_DNA"/>
</dbReference>
<dbReference type="SUPFAM" id="SSF46785">
    <property type="entry name" value="Winged helix' DNA-binding domain"/>
    <property type="match status" value="1"/>
</dbReference>
<dbReference type="InterPro" id="IPR037171">
    <property type="entry name" value="NagB/RpiA_transferase-like"/>
</dbReference>
<dbReference type="InterPro" id="IPR001034">
    <property type="entry name" value="DeoR_HTH"/>
</dbReference>
<keyword evidence="5" id="KW-1185">Reference proteome</keyword>
<dbReference type="InterPro" id="IPR050313">
    <property type="entry name" value="Carb_Metab_HTH_regulators"/>
</dbReference>
<keyword evidence="1" id="KW-0805">Transcription regulation</keyword>